<evidence type="ECO:0000256" key="4">
    <source>
        <dbReference type="ARBA" id="ARBA00022679"/>
    </source>
</evidence>
<accession>A0ABS7EXY9</accession>
<dbReference type="Gene3D" id="2.40.30.110">
    <property type="entry name" value="Aminomethyltransferase beta-barrel domains"/>
    <property type="match status" value="1"/>
</dbReference>
<evidence type="ECO:0000259" key="8">
    <source>
        <dbReference type="Pfam" id="PF08669"/>
    </source>
</evidence>
<keyword evidence="10" id="KW-1185">Reference proteome</keyword>
<proteinExistence type="inferred from homology"/>
<dbReference type="SUPFAM" id="SSF103025">
    <property type="entry name" value="Folate-binding domain"/>
    <property type="match status" value="1"/>
</dbReference>
<name>A0ABS7EXY9_9PROT</name>
<dbReference type="InterPro" id="IPR006222">
    <property type="entry name" value="GCVT_N"/>
</dbReference>
<evidence type="ECO:0000313" key="9">
    <source>
        <dbReference type="EMBL" id="MBW8268099.1"/>
    </source>
</evidence>
<dbReference type="PANTHER" id="PTHR43757">
    <property type="entry name" value="AMINOMETHYLTRANSFERASE"/>
    <property type="match status" value="1"/>
</dbReference>
<keyword evidence="4 9" id="KW-0808">Transferase</keyword>
<dbReference type="RefSeq" id="WP_220115605.1">
    <property type="nucleotide sequence ID" value="NZ_JAHZUY010000002.1"/>
</dbReference>
<dbReference type="GO" id="GO:0004047">
    <property type="term" value="F:aminomethyltransferase activity"/>
    <property type="evidence" value="ECO:0007669"/>
    <property type="project" value="UniProtKB-EC"/>
</dbReference>
<comment type="similarity">
    <text evidence="1">Belongs to the GcvT family.</text>
</comment>
<reference evidence="9 10" key="1">
    <citation type="submission" date="2021-08" db="EMBL/GenBank/DDBJ databases">
        <title>Caldovatus sediminis gen. nov., sp. nov., a moderately thermophilic bacterium isolated from a hot spring.</title>
        <authorList>
            <person name="Hu C.-J."/>
            <person name="Li W.-J."/>
            <person name="Xian W.-D."/>
        </authorList>
    </citation>
    <scope>NUCLEOTIDE SEQUENCE [LARGE SCALE GENOMIC DNA]</scope>
    <source>
        <strain evidence="9 10">SYSU G05006</strain>
    </source>
</reference>
<evidence type="ECO:0000256" key="1">
    <source>
        <dbReference type="ARBA" id="ARBA00008609"/>
    </source>
</evidence>
<evidence type="ECO:0000256" key="3">
    <source>
        <dbReference type="ARBA" id="ARBA00022576"/>
    </source>
</evidence>
<dbReference type="Gene3D" id="3.30.70.1400">
    <property type="entry name" value="Aminomethyltransferase beta-barrel domains"/>
    <property type="match status" value="1"/>
</dbReference>
<dbReference type="EC" id="2.1.2.10" evidence="2"/>
<dbReference type="Gene3D" id="4.10.1250.10">
    <property type="entry name" value="Aminomethyltransferase fragment"/>
    <property type="match status" value="1"/>
</dbReference>
<evidence type="ECO:0000313" key="10">
    <source>
        <dbReference type="Proteomes" id="UP001519924"/>
    </source>
</evidence>
<dbReference type="PIRSF" id="PIRSF006487">
    <property type="entry name" value="GcvT"/>
    <property type="match status" value="1"/>
</dbReference>
<sequence length="371" mass="38574">MAESSADTPLRETPLAALHRELGARMVPFAGYAMPLHYPGGIVAEHLHCRAAAALFDVSHMGQAELIGAGAAAALERLTPADVQGLGPGRQRYGLFTNEAGGIEDDFMVANLGDRLFLVVNASRKQADFDRLAAALPAGLRLARREDRALLALQGPGAAAALAALAPEAATLPFLGIAEMAVAGVPALVSRSGYTGEDGFEIALPDERAEAVARALVGLPGVAPAGLGARDSLRLEAGLCLYGNDIDATTSPVEARLAWTIGKRRREAWDFPGAERVRAELAAGPRRLRVGIRPEGRQPARAHTPILSPDGAPIGEVTSGGFGPTVNGPIAMGYVARAHAADGTALALVVRGKALPAHVVPLPFVPHRYAR</sequence>
<dbReference type="NCBIfam" id="NF001567">
    <property type="entry name" value="PRK00389.1"/>
    <property type="match status" value="1"/>
</dbReference>
<organism evidence="9 10">
    <name type="scientific">Caldovatus aquaticus</name>
    <dbReference type="NCBI Taxonomy" id="2865671"/>
    <lineage>
        <taxon>Bacteria</taxon>
        <taxon>Pseudomonadati</taxon>
        <taxon>Pseudomonadota</taxon>
        <taxon>Alphaproteobacteria</taxon>
        <taxon>Acetobacterales</taxon>
        <taxon>Roseomonadaceae</taxon>
        <taxon>Caldovatus</taxon>
    </lineage>
</organism>
<feature type="domain" description="GCVT N-terminal" evidence="7">
    <location>
        <begin position="17"/>
        <end position="263"/>
    </location>
</feature>
<gene>
    <name evidence="9" type="primary">gcvT</name>
    <name evidence="9" type="ORF">K1J50_01210</name>
</gene>
<protein>
    <recommendedName>
        <fullName evidence="2">aminomethyltransferase</fullName>
        <ecNumber evidence="2">2.1.2.10</ecNumber>
    </recommendedName>
    <alternativeName>
        <fullName evidence="5">Glycine cleavage system T protein</fullName>
    </alternativeName>
</protein>
<dbReference type="InterPro" id="IPR028896">
    <property type="entry name" value="GcvT/YgfZ/DmdA"/>
</dbReference>
<dbReference type="InterPro" id="IPR029043">
    <property type="entry name" value="GcvT/YgfZ_C"/>
</dbReference>
<evidence type="ECO:0000256" key="5">
    <source>
        <dbReference type="ARBA" id="ARBA00031395"/>
    </source>
</evidence>
<dbReference type="Pfam" id="PF08669">
    <property type="entry name" value="GCV_T_C"/>
    <property type="match status" value="1"/>
</dbReference>
<dbReference type="EMBL" id="JAHZUY010000002">
    <property type="protein sequence ID" value="MBW8268099.1"/>
    <property type="molecule type" value="Genomic_DNA"/>
</dbReference>
<dbReference type="NCBIfam" id="NF010093">
    <property type="entry name" value="PRK13579.1"/>
    <property type="match status" value="1"/>
</dbReference>
<dbReference type="Proteomes" id="UP001519924">
    <property type="component" value="Unassembled WGS sequence"/>
</dbReference>
<dbReference type="NCBIfam" id="TIGR00528">
    <property type="entry name" value="gcvT"/>
    <property type="match status" value="1"/>
</dbReference>
<comment type="caution">
    <text evidence="9">The sequence shown here is derived from an EMBL/GenBank/DDBJ whole genome shotgun (WGS) entry which is preliminary data.</text>
</comment>
<keyword evidence="3" id="KW-0032">Aminotransferase</keyword>
<dbReference type="PANTHER" id="PTHR43757:SF2">
    <property type="entry name" value="AMINOMETHYLTRANSFERASE, MITOCHONDRIAL"/>
    <property type="match status" value="1"/>
</dbReference>
<dbReference type="InterPro" id="IPR027266">
    <property type="entry name" value="TrmE/GcvT-like"/>
</dbReference>
<dbReference type="Gene3D" id="3.30.1360.120">
    <property type="entry name" value="Probable tRNA modification gtpase trme, domain 1"/>
    <property type="match status" value="1"/>
</dbReference>
<feature type="domain" description="Aminomethyltransferase C-terminal" evidence="8">
    <location>
        <begin position="289"/>
        <end position="365"/>
    </location>
</feature>
<dbReference type="Pfam" id="PF01571">
    <property type="entry name" value="GCV_T"/>
    <property type="match status" value="1"/>
</dbReference>
<evidence type="ECO:0000256" key="2">
    <source>
        <dbReference type="ARBA" id="ARBA00012616"/>
    </source>
</evidence>
<dbReference type="InterPro" id="IPR006223">
    <property type="entry name" value="GcvT"/>
</dbReference>
<evidence type="ECO:0000256" key="6">
    <source>
        <dbReference type="ARBA" id="ARBA00047665"/>
    </source>
</evidence>
<dbReference type="InterPro" id="IPR013977">
    <property type="entry name" value="GcvT_C"/>
</dbReference>
<comment type="catalytic activity">
    <reaction evidence="6">
        <text>N(6)-[(R)-S(8)-aminomethyldihydrolipoyl]-L-lysyl-[protein] + (6S)-5,6,7,8-tetrahydrofolate = N(6)-[(R)-dihydrolipoyl]-L-lysyl-[protein] + (6R)-5,10-methylene-5,6,7,8-tetrahydrofolate + NH4(+)</text>
        <dbReference type="Rhea" id="RHEA:16945"/>
        <dbReference type="Rhea" id="RHEA-COMP:10475"/>
        <dbReference type="Rhea" id="RHEA-COMP:10492"/>
        <dbReference type="ChEBI" id="CHEBI:15636"/>
        <dbReference type="ChEBI" id="CHEBI:28938"/>
        <dbReference type="ChEBI" id="CHEBI:57453"/>
        <dbReference type="ChEBI" id="CHEBI:83100"/>
        <dbReference type="ChEBI" id="CHEBI:83143"/>
        <dbReference type="EC" id="2.1.2.10"/>
    </reaction>
</comment>
<evidence type="ECO:0000259" key="7">
    <source>
        <dbReference type="Pfam" id="PF01571"/>
    </source>
</evidence>
<dbReference type="SUPFAM" id="SSF101790">
    <property type="entry name" value="Aminomethyltransferase beta-barrel domain"/>
    <property type="match status" value="1"/>
</dbReference>